<reference evidence="5" key="2">
    <citation type="journal article" date="2021" name="Sci. Data">
        <title>Chromosome-scale genome sequencing, assembly and annotation of six genomes from subfamily Leishmaniinae.</title>
        <authorList>
            <person name="Almutairi H."/>
            <person name="Urbaniak M.D."/>
            <person name="Bates M.D."/>
            <person name="Jariyapan N."/>
            <person name="Kwakye-Nuako G."/>
            <person name="Thomaz Soccol V."/>
            <person name="Al-Salem W.S."/>
            <person name="Dillon R.J."/>
            <person name="Bates P.A."/>
            <person name="Gatherer D."/>
        </authorList>
    </citation>
    <scope>NUCLEOTIDE SEQUENCE [LARGE SCALE GENOMIC DNA]</scope>
</reference>
<dbReference type="GO" id="GO:0003676">
    <property type="term" value="F:nucleic acid binding"/>
    <property type="evidence" value="ECO:0007669"/>
    <property type="project" value="InterPro"/>
</dbReference>
<feature type="domain" description="CCHC-type" evidence="3">
    <location>
        <begin position="408"/>
        <end position="423"/>
    </location>
</feature>
<feature type="compositionally biased region" description="Polar residues" evidence="2">
    <location>
        <begin position="11"/>
        <end position="21"/>
    </location>
</feature>
<feature type="compositionally biased region" description="Basic and acidic residues" evidence="2">
    <location>
        <begin position="241"/>
        <end position="252"/>
    </location>
</feature>
<feature type="region of interest" description="Disordered" evidence="2">
    <location>
        <begin position="196"/>
        <end position="269"/>
    </location>
</feature>
<evidence type="ECO:0000256" key="1">
    <source>
        <dbReference type="PROSITE-ProRule" id="PRU00047"/>
    </source>
</evidence>
<dbReference type="Pfam" id="PF13917">
    <property type="entry name" value="zf-CCHC_3"/>
    <property type="match status" value="2"/>
</dbReference>
<feature type="compositionally biased region" description="Basic residues" evidence="2">
    <location>
        <begin position="1"/>
        <end position="10"/>
    </location>
</feature>
<reference evidence="5" key="1">
    <citation type="journal article" date="2021" name="Microbiol. Resour. Announc.">
        <title>LGAAP: Leishmaniinae Genome Assembly and Annotation Pipeline.</title>
        <authorList>
            <person name="Almutairi H."/>
            <person name="Urbaniak M.D."/>
            <person name="Bates M.D."/>
            <person name="Jariyapan N."/>
            <person name="Kwakye-Nuako G."/>
            <person name="Thomaz-Soccol V."/>
            <person name="Al-Salem W.S."/>
            <person name="Dillon R.J."/>
            <person name="Bates P.A."/>
            <person name="Gatherer D."/>
        </authorList>
    </citation>
    <scope>NUCLEOTIDE SEQUENCE [LARGE SCALE GENOMIC DNA]</scope>
</reference>
<dbReference type="Proteomes" id="UP000674143">
    <property type="component" value="Unassembled WGS sequence"/>
</dbReference>
<gene>
    <name evidence="4" type="ORF">LSCM4_08352</name>
</gene>
<feature type="region of interest" description="Disordered" evidence="2">
    <location>
        <begin position="135"/>
        <end position="165"/>
    </location>
</feature>
<keyword evidence="5" id="KW-1185">Reference proteome</keyword>
<dbReference type="EMBL" id="JAFHLR010000001">
    <property type="protein sequence ID" value="KAG5488275.1"/>
    <property type="molecule type" value="Genomic_DNA"/>
</dbReference>
<dbReference type="SMR" id="A0A836I4K0"/>
<organism evidence="4 5">
    <name type="scientific">Leishmania orientalis</name>
    <dbReference type="NCBI Taxonomy" id="2249476"/>
    <lineage>
        <taxon>Eukaryota</taxon>
        <taxon>Discoba</taxon>
        <taxon>Euglenozoa</taxon>
        <taxon>Kinetoplastea</taxon>
        <taxon>Metakinetoplastina</taxon>
        <taxon>Trypanosomatida</taxon>
        <taxon>Trypanosomatidae</taxon>
        <taxon>Leishmaniinae</taxon>
        <taxon>Leishmania</taxon>
    </lineage>
</organism>
<name>A0A836I4K0_9TRYP</name>
<dbReference type="KEGG" id="loi:92364155"/>
<evidence type="ECO:0000313" key="4">
    <source>
        <dbReference type="EMBL" id="KAG5488275.1"/>
    </source>
</evidence>
<keyword evidence="1" id="KW-0863">Zinc-finger</keyword>
<protein>
    <recommendedName>
        <fullName evidence="3">CCHC-type domain-containing protein</fullName>
    </recommendedName>
</protein>
<dbReference type="PROSITE" id="PS50158">
    <property type="entry name" value="ZF_CCHC"/>
    <property type="match status" value="1"/>
</dbReference>
<dbReference type="SMART" id="SM00343">
    <property type="entry name" value="ZnF_C2HC"/>
    <property type="match status" value="3"/>
</dbReference>
<accession>A0A836I4K0</accession>
<dbReference type="GeneID" id="92364155"/>
<dbReference type="RefSeq" id="XP_067066322.1">
    <property type="nucleotide sequence ID" value="XM_067210221.1"/>
</dbReference>
<feature type="region of interest" description="Disordered" evidence="2">
    <location>
        <begin position="1"/>
        <end position="21"/>
    </location>
</feature>
<dbReference type="GO" id="GO:0008270">
    <property type="term" value="F:zinc ion binding"/>
    <property type="evidence" value="ECO:0007669"/>
    <property type="project" value="UniProtKB-KW"/>
</dbReference>
<feature type="compositionally biased region" description="Low complexity" evidence="2">
    <location>
        <begin position="95"/>
        <end position="105"/>
    </location>
</feature>
<keyword evidence="1" id="KW-0862">Zinc</keyword>
<feature type="compositionally biased region" description="Basic and acidic residues" evidence="2">
    <location>
        <begin position="210"/>
        <end position="225"/>
    </location>
</feature>
<evidence type="ECO:0000313" key="5">
    <source>
        <dbReference type="Proteomes" id="UP000674143"/>
    </source>
</evidence>
<proteinExistence type="predicted"/>
<dbReference type="AlphaFoldDB" id="A0A836I4K0"/>
<keyword evidence="1" id="KW-0479">Metal-binding</keyword>
<evidence type="ECO:0000256" key="2">
    <source>
        <dbReference type="SAM" id="MobiDB-lite"/>
    </source>
</evidence>
<comment type="caution">
    <text evidence="4">The sequence shown here is derived from an EMBL/GenBank/DDBJ whole genome shotgun (WGS) entry which is preliminary data.</text>
</comment>
<dbReference type="InterPro" id="IPR001878">
    <property type="entry name" value="Znf_CCHC"/>
</dbReference>
<evidence type="ECO:0000259" key="3">
    <source>
        <dbReference type="PROSITE" id="PS50158"/>
    </source>
</evidence>
<sequence length="423" mass="43971">MARTNARHSHQQQQPRCTAKSTPAPSFLVYPLPSIADESFLQLIFCSTVKRSLFLGFGRGRFAVVELASEAVAAEVEAVIRMSAAPSTAGQQEGNAAPHDANGAAADVAAKHGALESFADDDAFERVTLADLFAPPPRSDLQASASAQRQERDDNKGGAAVNGGSHDFSHIPHLVWRGRPVHVVVSGVRVADFYGSGGVVPEHRVKRSPNAKEKLNTGKRPRSEADSAAALSPVASQQTIAKERPQNSRTRDATTATAAPTRKSPFPKNCCQKCGSADHFTRHCDDSGAAAGSAATAATSTVTATSTAGSAAAAPPSSEVARVAVASRFPKNCCQKCGSADHFTRHCDGSGTSVSVAAAASPPVVARVDKHKQQQGVPSATAAAPIATPVQVSGKAKPVLQRTSKDQCKHCGSEAHLSRHCPS</sequence>
<feature type="region of interest" description="Disordered" evidence="2">
    <location>
        <begin position="86"/>
        <end position="105"/>
    </location>
</feature>
<feature type="compositionally biased region" description="Low complexity" evidence="2">
    <location>
        <begin position="253"/>
        <end position="262"/>
    </location>
</feature>